<dbReference type="InterPro" id="IPR001314">
    <property type="entry name" value="Peptidase_S1A"/>
</dbReference>
<dbReference type="InterPro" id="IPR009003">
    <property type="entry name" value="Peptidase_S1_PA"/>
</dbReference>
<dbReference type="Pfam" id="PF00089">
    <property type="entry name" value="Trypsin"/>
    <property type="match status" value="1"/>
</dbReference>
<dbReference type="AlphaFoldDB" id="A0A087T5R8"/>
<evidence type="ECO:0000256" key="3">
    <source>
        <dbReference type="ARBA" id="ARBA00023180"/>
    </source>
</evidence>
<protein>
    <submittedName>
        <fullName evidence="6">Serine proteinase stubble</fullName>
    </submittedName>
</protein>
<dbReference type="GO" id="GO:0004252">
    <property type="term" value="F:serine-type endopeptidase activity"/>
    <property type="evidence" value="ECO:0007669"/>
    <property type="project" value="InterPro"/>
</dbReference>
<dbReference type="PROSITE" id="PS50240">
    <property type="entry name" value="TRYPSIN_DOM"/>
    <property type="match status" value="1"/>
</dbReference>
<evidence type="ECO:0000313" key="7">
    <source>
        <dbReference type="Proteomes" id="UP000054359"/>
    </source>
</evidence>
<name>A0A087T5R8_STEMI</name>
<dbReference type="EMBL" id="KK113555">
    <property type="protein sequence ID" value="KFM60457.1"/>
    <property type="molecule type" value="Genomic_DNA"/>
</dbReference>
<dbReference type="Gene3D" id="2.40.10.10">
    <property type="entry name" value="Trypsin-like serine proteases"/>
    <property type="match status" value="1"/>
</dbReference>
<proteinExistence type="inferred from homology"/>
<dbReference type="GO" id="GO:0006508">
    <property type="term" value="P:proteolysis"/>
    <property type="evidence" value="ECO:0007669"/>
    <property type="project" value="InterPro"/>
</dbReference>
<sequence>MVSIRLGGSMFGQHHCGGVILKKLWVLTAGHCVNSFSRKHFTVRAGEYDLTKPETNHTEADIPVDKIILHPELYQPRRYNHDIALLKLQKPIDYNSYSWPSCLPKKDEDFTGSMATVMGWGYNEENAGKRASILQKVEVKVMNRTQCQKLYDEANKRITFQEGQICAGYREG</sequence>
<dbReference type="InterPro" id="IPR018114">
    <property type="entry name" value="TRYPSIN_HIS"/>
</dbReference>
<evidence type="ECO:0000259" key="5">
    <source>
        <dbReference type="PROSITE" id="PS50240"/>
    </source>
</evidence>
<reference evidence="6 7" key="1">
    <citation type="submission" date="2013-11" db="EMBL/GenBank/DDBJ databases">
        <title>Genome sequencing of Stegodyphus mimosarum.</title>
        <authorList>
            <person name="Bechsgaard J."/>
        </authorList>
    </citation>
    <scope>NUCLEOTIDE SEQUENCE [LARGE SCALE GENOMIC DNA]</scope>
</reference>
<feature type="non-terminal residue" evidence="6">
    <location>
        <position position="172"/>
    </location>
</feature>
<dbReference type="SUPFAM" id="SSF50494">
    <property type="entry name" value="Trypsin-like serine proteases"/>
    <property type="match status" value="1"/>
</dbReference>
<dbReference type="CDD" id="cd00190">
    <property type="entry name" value="Tryp_SPc"/>
    <property type="match status" value="1"/>
</dbReference>
<comment type="similarity">
    <text evidence="4">Belongs to the peptidase S1 family. CLIP subfamily.</text>
</comment>
<dbReference type="Proteomes" id="UP000054359">
    <property type="component" value="Unassembled WGS sequence"/>
</dbReference>
<dbReference type="OMA" id="RINGQHE"/>
<evidence type="ECO:0000313" key="6">
    <source>
        <dbReference type="EMBL" id="KFM60457.1"/>
    </source>
</evidence>
<dbReference type="PANTHER" id="PTHR24258:SF116">
    <property type="entry name" value="FI16631P1-RELATED"/>
    <property type="match status" value="1"/>
</dbReference>
<gene>
    <name evidence="6" type="ORF">X975_07406</name>
</gene>
<evidence type="ECO:0000256" key="2">
    <source>
        <dbReference type="ARBA" id="ARBA00023157"/>
    </source>
</evidence>
<dbReference type="OrthoDB" id="9448935at2759"/>
<keyword evidence="3" id="KW-0325">Glycoprotein</keyword>
<keyword evidence="1" id="KW-0732">Signal</keyword>
<keyword evidence="7" id="KW-1185">Reference proteome</keyword>
<feature type="domain" description="Peptidase S1" evidence="5">
    <location>
        <begin position="1"/>
        <end position="172"/>
    </location>
</feature>
<evidence type="ECO:0000256" key="4">
    <source>
        <dbReference type="ARBA" id="ARBA00024195"/>
    </source>
</evidence>
<dbReference type="FunFam" id="2.40.10.10:FF:000028">
    <property type="entry name" value="Serine protease easter"/>
    <property type="match status" value="1"/>
</dbReference>
<dbReference type="STRING" id="407821.A0A087T5R8"/>
<organism evidence="6 7">
    <name type="scientific">Stegodyphus mimosarum</name>
    <name type="common">African social velvet spider</name>
    <dbReference type="NCBI Taxonomy" id="407821"/>
    <lineage>
        <taxon>Eukaryota</taxon>
        <taxon>Metazoa</taxon>
        <taxon>Ecdysozoa</taxon>
        <taxon>Arthropoda</taxon>
        <taxon>Chelicerata</taxon>
        <taxon>Arachnida</taxon>
        <taxon>Araneae</taxon>
        <taxon>Araneomorphae</taxon>
        <taxon>Entelegynae</taxon>
        <taxon>Eresoidea</taxon>
        <taxon>Eresidae</taxon>
        <taxon>Stegodyphus</taxon>
    </lineage>
</organism>
<dbReference type="SMART" id="SM00020">
    <property type="entry name" value="Tryp_SPc"/>
    <property type="match status" value="1"/>
</dbReference>
<dbReference type="PRINTS" id="PR00722">
    <property type="entry name" value="CHYMOTRYPSIN"/>
</dbReference>
<accession>A0A087T5R8</accession>
<dbReference type="InterPro" id="IPR043504">
    <property type="entry name" value="Peptidase_S1_PA_chymotrypsin"/>
</dbReference>
<dbReference type="PANTHER" id="PTHR24258">
    <property type="entry name" value="SERINE PROTEASE-RELATED"/>
    <property type="match status" value="1"/>
</dbReference>
<dbReference type="InterPro" id="IPR001254">
    <property type="entry name" value="Trypsin_dom"/>
</dbReference>
<keyword evidence="2" id="KW-1015">Disulfide bond</keyword>
<dbReference type="PROSITE" id="PS00134">
    <property type="entry name" value="TRYPSIN_HIS"/>
    <property type="match status" value="1"/>
</dbReference>
<evidence type="ECO:0000256" key="1">
    <source>
        <dbReference type="ARBA" id="ARBA00022729"/>
    </source>
</evidence>